<dbReference type="OrthoDB" id="9798690at2"/>
<dbReference type="EMBL" id="BATL01000013">
    <property type="protein sequence ID" value="GAD74616.1"/>
    <property type="molecule type" value="Genomic_DNA"/>
</dbReference>
<dbReference type="InterPro" id="IPR039447">
    <property type="entry name" value="UreH-like_TM_dom"/>
</dbReference>
<feature type="transmembrane region" description="Helical" evidence="1">
    <location>
        <begin position="197"/>
        <end position="216"/>
    </location>
</feature>
<accession>U3A3M8</accession>
<reference evidence="3 4" key="1">
    <citation type="submission" date="2013-09" db="EMBL/GenBank/DDBJ databases">
        <title>Whole genome shotgun sequence of Vibrio azureus NBRC 104587.</title>
        <authorList>
            <person name="Isaki S."/>
            <person name="Hosoyama A."/>
            <person name="Numata M."/>
            <person name="Hashimoto M."/>
            <person name="Hosoyama Y."/>
            <person name="Tsuchikane K."/>
            <person name="Noguchi M."/>
            <person name="Hirakata S."/>
            <person name="Ichikawa N."/>
            <person name="Ohji S."/>
            <person name="Yamazoe A."/>
            <person name="Fujita N."/>
        </authorList>
    </citation>
    <scope>NUCLEOTIDE SEQUENCE [LARGE SCALE GENOMIC DNA]</scope>
    <source>
        <strain evidence="3 4">NBRC 104587</strain>
    </source>
</reference>
<dbReference type="PANTHER" id="PTHR42208:SF1">
    <property type="entry name" value="HEAVY METAL TRANSPORTER"/>
    <property type="match status" value="1"/>
</dbReference>
<evidence type="ECO:0000259" key="2">
    <source>
        <dbReference type="Pfam" id="PF13386"/>
    </source>
</evidence>
<feature type="domain" description="Urease accessory protein UreH-like transmembrane" evidence="2">
    <location>
        <begin position="8"/>
        <end position="212"/>
    </location>
</feature>
<keyword evidence="4" id="KW-1185">Reference proteome</keyword>
<feature type="transmembrane region" description="Helical" evidence="1">
    <location>
        <begin position="6"/>
        <end position="32"/>
    </location>
</feature>
<dbReference type="eggNOG" id="COG2836">
    <property type="taxonomic scope" value="Bacteria"/>
</dbReference>
<dbReference type="Proteomes" id="UP000016567">
    <property type="component" value="Unassembled WGS sequence"/>
</dbReference>
<protein>
    <recommendedName>
        <fullName evidence="2">Urease accessory protein UreH-like transmembrane domain-containing protein</fullName>
    </recommendedName>
</protein>
<evidence type="ECO:0000256" key="1">
    <source>
        <dbReference type="SAM" id="Phobius"/>
    </source>
</evidence>
<dbReference type="PANTHER" id="PTHR42208">
    <property type="entry name" value="HEAVY METAL TRANSPORTER-RELATED"/>
    <property type="match status" value="1"/>
</dbReference>
<keyword evidence="1" id="KW-1133">Transmembrane helix</keyword>
<feature type="transmembrane region" description="Helical" evidence="1">
    <location>
        <begin position="52"/>
        <end position="74"/>
    </location>
</feature>
<dbReference type="STRING" id="1219077.VAZ01S_013_00230"/>
<name>U3A3M8_9VIBR</name>
<evidence type="ECO:0000313" key="3">
    <source>
        <dbReference type="EMBL" id="GAD74616.1"/>
    </source>
</evidence>
<feature type="transmembrane region" description="Helical" evidence="1">
    <location>
        <begin position="80"/>
        <end position="98"/>
    </location>
</feature>
<dbReference type="Pfam" id="PF13386">
    <property type="entry name" value="DsbD_2"/>
    <property type="match status" value="1"/>
</dbReference>
<feature type="transmembrane region" description="Helical" evidence="1">
    <location>
        <begin position="131"/>
        <end position="153"/>
    </location>
</feature>
<proteinExistence type="predicted"/>
<comment type="caution">
    <text evidence="3">The sequence shown here is derived from an EMBL/GenBank/DDBJ whole genome shotgun (WGS) entry which is preliminary data.</text>
</comment>
<dbReference type="AlphaFoldDB" id="U3A3M8"/>
<gene>
    <name evidence="3" type="ORF">VAZ01S_013_00230</name>
</gene>
<keyword evidence="1" id="KW-0812">Transmembrane</keyword>
<dbReference type="RefSeq" id="WP_021708396.1">
    <property type="nucleotide sequence ID" value="NZ_BAOB01000051.1"/>
</dbReference>
<organism evidence="3 4">
    <name type="scientific">Vibrio azureus NBRC 104587</name>
    <dbReference type="NCBI Taxonomy" id="1219077"/>
    <lineage>
        <taxon>Bacteria</taxon>
        <taxon>Pseudomonadati</taxon>
        <taxon>Pseudomonadota</taxon>
        <taxon>Gammaproteobacteria</taxon>
        <taxon>Vibrionales</taxon>
        <taxon>Vibrionaceae</taxon>
        <taxon>Vibrio</taxon>
    </lineage>
</organism>
<sequence length="229" mass="24684">MTPDFIGAFLIGLAGAGHCMGMCGGIASMLSLGPNDNKSSLAIPLFYNIGRLSSYVFIGALIGGSLSTLVQLGGLTHPLAWLRLIASVFMILVALYIAKWWHGLIIVEKIGQHVWKYLSPIGRHFLPLRHAFHAIPFGFVWGWLPCGLVYSALTWSAVSGSAFNGGLIMLAFGAGTLPAMLTVGYGASYFLKLQRSVIFRNISALILISYALYTAAGAMRMLNMMPIIK</sequence>
<feature type="transmembrane region" description="Helical" evidence="1">
    <location>
        <begin position="165"/>
        <end position="185"/>
    </location>
</feature>
<evidence type="ECO:0000313" key="4">
    <source>
        <dbReference type="Proteomes" id="UP000016567"/>
    </source>
</evidence>
<keyword evidence="1" id="KW-0472">Membrane</keyword>